<sequence length="219" mass="23764">MVESDFALCGPCRRDTHVIGGLICDCCGVPLPGHSDQLEHCDACLQVARPWGRGRAALVYEGRARQMVLALKHGDRTDVARGMAPLLRAAGRDLLQEGAVLVPVPLHRQRLLRRRYNQAALLAGALGQLSGHLHIPDALERPIVTPPMEEMERETRFQTVADAIRLNPRRAAALKGRAVIVMDDVMTSGATLSACTQALEHADVHSVDVLTLARVAQAL</sequence>
<name>A0A2T0WYH9_9RHOB</name>
<dbReference type="InterPro" id="IPR000836">
    <property type="entry name" value="PRTase_dom"/>
</dbReference>
<dbReference type="SUPFAM" id="SSF53271">
    <property type="entry name" value="PRTase-like"/>
    <property type="match status" value="1"/>
</dbReference>
<dbReference type="Gene3D" id="3.40.50.2020">
    <property type="match status" value="1"/>
</dbReference>
<dbReference type="Proteomes" id="UP000238392">
    <property type="component" value="Unassembled WGS sequence"/>
</dbReference>
<dbReference type="InterPro" id="IPR029057">
    <property type="entry name" value="PRTase-like"/>
</dbReference>
<evidence type="ECO:0000313" key="4">
    <source>
        <dbReference type="Proteomes" id="UP000238392"/>
    </source>
</evidence>
<evidence type="ECO:0000259" key="2">
    <source>
        <dbReference type="Pfam" id="PF18912"/>
    </source>
</evidence>
<comment type="caution">
    <text evidence="3">The sequence shown here is derived from an EMBL/GenBank/DDBJ whole genome shotgun (WGS) entry which is preliminary data.</text>
</comment>
<evidence type="ECO:0000256" key="1">
    <source>
        <dbReference type="ARBA" id="ARBA00008007"/>
    </source>
</evidence>
<dbReference type="AlphaFoldDB" id="A0A2T0WYH9"/>
<comment type="similarity">
    <text evidence="1">Belongs to the ComF/GntX family.</text>
</comment>
<dbReference type="InterPro" id="IPR051910">
    <property type="entry name" value="ComF/GntX_DNA_util-trans"/>
</dbReference>
<keyword evidence="4" id="KW-1185">Reference proteome</keyword>
<dbReference type="PANTHER" id="PTHR47505:SF1">
    <property type="entry name" value="DNA UTILIZATION PROTEIN YHGH"/>
    <property type="match status" value="1"/>
</dbReference>
<protein>
    <submittedName>
        <fullName evidence="3">ComF family protein</fullName>
    </submittedName>
</protein>
<feature type="domain" description="Double zinc ribbon" evidence="2">
    <location>
        <begin position="2"/>
        <end position="45"/>
    </location>
</feature>
<organism evidence="3 4">
    <name type="scientific">Donghicola tyrosinivorans</name>
    <dbReference type="NCBI Taxonomy" id="1652492"/>
    <lineage>
        <taxon>Bacteria</taxon>
        <taxon>Pseudomonadati</taxon>
        <taxon>Pseudomonadota</taxon>
        <taxon>Alphaproteobacteria</taxon>
        <taxon>Rhodobacterales</taxon>
        <taxon>Roseobacteraceae</taxon>
        <taxon>Donghicola</taxon>
    </lineage>
</organism>
<accession>A0A2T0WYH9</accession>
<dbReference type="PANTHER" id="PTHR47505">
    <property type="entry name" value="DNA UTILIZATION PROTEIN YHGH"/>
    <property type="match status" value="1"/>
</dbReference>
<dbReference type="EMBL" id="PVTQ01000003">
    <property type="protein sequence ID" value="PRY91752.1"/>
    <property type="molecule type" value="Genomic_DNA"/>
</dbReference>
<dbReference type="CDD" id="cd06223">
    <property type="entry name" value="PRTases_typeI"/>
    <property type="match status" value="1"/>
</dbReference>
<dbReference type="Pfam" id="PF18912">
    <property type="entry name" value="DZR_2"/>
    <property type="match status" value="1"/>
</dbReference>
<evidence type="ECO:0000313" key="3">
    <source>
        <dbReference type="EMBL" id="PRY91752.1"/>
    </source>
</evidence>
<proteinExistence type="inferred from homology"/>
<gene>
    <name evidence="3" type="ORF">CLV74_103341</name>
</gene>
<dbReference type="InterPro" id="IPR044005">
    <property type="entry name" value="DZR_2"/>
</dbReference>
<reference evidence="3 4" key="1">
    <citation type="submission" date="2018-03" db="EMBL/GenBank/DDBJ databases">
        <title>Genomic Encyclopedia of Archaeal and Bacterial Type Strains, Phase II (KMG-II): from individual species to whole genera.</title>
        <authorList>
            <person name="Goeker M."/>
        </authorList>
    </citation>
    <scope>NUCLEOTIDE SEQUENCE [LARGE SCALE GENOMIC DNA]</scope>
    <source>
        <strain evidence="3 4">DSM 100212</strain>
    </source>
</reference>